<comment type="caution">
    <text evidence="1">The sequence shown here is derived from an EMBL/GenBank/DDBJ whole genome shotgun (WGS) entry which is preliminary data.</text>
</comment>
<dbReference type="EMBL" id="JAMZEJ010000006">
    <property type="protein sequence ID" value="MCQ8241302.1"/>
    <property type="molecule type" value="Genomic_DNA"/>
</dbReference>
<name>A0ABT1VZJ7_9PROT</name>
<proteinExistence type="predicted"/>
<sequence length="159" mass="16762">MRDGVAVVVPHHRMVYNFAVESAPDWASVTLTCRITVAGQAASCGTVEAEGAAWLRAVLRKMAMSLRYEPSREGGAASEDPARRVELAAVVSDGSANPADLPSAVTRQSIQLRMKFRCRAGGCQLEAPSDASPDQASAGKDIARPLIFILGMTGITPPP</sequence>
<accession>A0ABT1VZJ7</accession>
<dbReference type="Proteomes" id="UP001524547">
    <property type="component" value="Unassembled WGS sequence"/>
</dbReference>
<reference evidence="1 2" key="1">
    <citation type="submission" date="2022-06" db="EMBL/GenBank/DDBJ databases">
        <title>Rhizosaccharibacter gen. nov. sp. nov. KSS12, endophytic bacteria isolated from sugarcane.</title>
        <authorList>
            <person name="Pitiwittayakul N."/>
        </authorList>
    </citation>
    <scope>NUCLEOTIDE SEQUENCE [LARGE SCALE GENOMIC DNA]</scope>
    <source>
        <strain evidence="1 2">KSS12</strain>
    </source>
</reference>
<evidence type="ECO:0000313" key="2">
    <source>
        <dbReference type="Proteomes" id="UP001524547"/>
    </source>
</evidence>
<keyword evidence="2" id="KW-1185">Reference proteome</keyword>
<protein>
    <submittedName>
        <fullName evidence="1">Uncharacterized protein</fullName>
    </submittedName>
</protein>
<gene>
    <name evidence="1" type="ORF">NFI88_10675</name>
</gene>
<organism evidence="1 2">
    <name type="scientific">Rhizosaccharibacter radicis</name>
    <dbReference type="NCBI Taxonomy" id="2782605"/>
    <lineage>
        <taxon>Bacteria</taxon>
        <taxon>Pseudomonadati</taxon>
        <taxon>Pseudomonadota</taxon>
        <taxon>Alphaproteobacteria</taxon>
        <taxon>Acetobacterales</taxon>
        <taxon>Acetobacteraceae</taxon>
        <taxon>Rhizosaccharibacter</taxon>
    </lineage>
</organism>
<evidence type="ECO:0000313" key="1">
    <source>
        <dbReference type="EMBL" id="MCQ8241302.1"/>
    </source>
</evidence>